<evidence type="ECO:0000313" key="11">
    <source>
        <dbReference type="EMBL" id="UYQ73679.1"/>
    </source>
</evidence>
<dbReference type="InterPro" id="IPR050222">
    <property type="entry name" value="MATE_MdtK"/>
</dbReference>
<evidence type="ECO:0000256" key="8">
    <source>
        <dbReference type="ARBA" id="ARBA00023136"/>
    </source>
</evidence>
<proteinExistence type="predicted"/>
<evidence type="ECO:0000256" key="3">
    <source>
        <dbReference type="ARBA" id="ARBA00022449"/>
    </source>
</evidence>
<dbReference type="Proteomes" id="UP001163882">
    <property type="component" value="Chromosome"/>
</dbReference>
<evidence type="ECO:0000256" key="2">
    <source>
        <dbReference type="ARBA" id="ARBA00022448"/>
    </source>
</evidence>
<evidence type="ECO:0000256" key="5">
    <source>
        <dbReference type="ARBA" id="ARBA00022692"/>
    </source>
</evidence>
<dbReference type="PANTHER" id="PTHR43298">
    <property type="entry name" value="MULTIDRUG RESISTANCE PROTEIN NORM-RELATED"/>
    <property type="match status" value="1"/>
</dbReference>
<evidence type="ECO:0000256" key="1">
    <source>
        <dbReference type="ARBA" id="ARBA00004429"/>
    </source>
</evidence>
<keyword evidence="6 10" id="KW-1133">Transmembrane helix</keyword>
<sequence length="467" mass="50474">MNTTETMRFAPGWAAELRATFLLAWPLVVAQVAQNALFTTDVIMMGWLGPEYLAAGTLATSFFTPFLLLGGGIVSAVAPLAAQALGARQIKNVRRTARQGFWAGILVATLLFPLIWQIEHILLATGQEPELARMAAQYMHIAVLVLFPGLGLFAIRSFLSALGSTQIILYVTLAGVVINAAINYCLIFGNFGFPRLELRGAAIATVLTNLIMFGLLLAYTLTHRKYRRFHILVRFWKPDWLRFREIFRIGTPIGLTLMAEVGMFAVAAIFMGWHGTDALAAHAVALQCASFAFMVPLGLSMAATVRVGLAFGAGSDRGIAQAGWVAMIIGTGFMVITCVLFLTVPQIFTRLFLDPADPGNLAALAMATTFLGVAGLFQIVDGAQVVAVHILRGLNDTKIPMYIALFGYWCVGMPVAWFLGSPDRLAGIGIWLGLAAGLAFCAVVLTARFAMRDRLGLIDRRRMVAAA</sequence>
<dbReference type="Pfam" id="PF01554">
    <property type="entry name" value="MatE"/>
    <property type="match status" value="2"/>
</dbReference>
<keyword evidence="4" id="KW-1003">Cell membrane</keyword>
<protein>
    <recommendedName>
        <fullName evidence="9">Multidrug-efflux transporter</fullName>
    </recommendedName>
</protein>
<dbReference type="PANTHER" id="PTHR43298:SF2">
    <property type="entry name" value="FMN_FAD EXPORTER YEEO-RELATED"/>
    <property type="match status" value="1"/>
</dbReference>
<keyword evidence="8 10" id="KW-0472">Membrane</keyword>
<keyword evidence="12" id="KW-1185">Reference proteome</keyword>
<dbReference type="EMBL" id="CP107716">
    <property type="protein sequence ID" value="UYQ73679.1"/>
    <property type="molecule type" value="Genomic_DNA"/>
</dbReference>
<dbReference type="InterPro" id="IPR002528">
    <property type="entry name" value="MATE_fam"/>
</dbReference>
<dbReference type="PIRSF" id="PIRSF006603">
    <property type="entry name" value="DinF"/>
    <property type="match status" value="1"/>
</dbReference>
<accession>A0ABY6ITE1</accession>
<feature type="transmembrane region" description="Helical" evidence="10">
    <location>
        <begin position="425"/>
        <end position="451"/>
    </location>
</feature>
<organism evidence="11 12">
    <name type="scientific">Pelagibacterium flavum</name>
    <dbReference type="NCBI Taxonomy" id="2984530"/>
    <lineage>
        <taxon>Bacteria</taxon>
        <taxon>Pseudomonadati</taxon>
        <taxon>Pseudomonadota</taxon>
        <taxon>Alphaproteobacteria</taxon>
        <taxon>Hyphomicrobiales</taxon>
        <taxon>Devosiaceae</taxon>
        <taxon>Pelagibacterium</taxon>
    </lineage>
</organism>
<name>A0ABY6ITE1_9HYPH</name>
<evidence type="ECO:0000256" key="10">
    <source>
        <dbReference type="SAM" id="Phobius"/>
    </source>
</evidence>
<evidence type="ECO:0000313" key="12">
    <source>
        <dbReference type="Proteomes" id="UP001163882"/>
    </source>
</evidence>
<feature type="transmembrane region" description="Helical" evidence="10">
    <location>
        <begin position="360"/>
        <end position="380"/>
    </location>
</feature>
<feature type="transmembrane region" description="Helical" evidence="10">
    <location>
        <begin position="167"/>
        <end position="189"/>
    </location>
</feature>
<evidence type="ECO:0000256" key="6">
    <source>
        <dbReference type="ARBA" id="ARBA00022989"/>
    </source>
</evidence>
<feature type="transmembrane region" description="Helical" evidence="10">
    <location>
        <begin position="401"/>
        <end position="419"/>
    </location>
</feature>
<keyword evidence="2" id="KW-0813">Transport</keyword>
<feature type="transmembrane region" description="Helical" evidence="10">
    <location>
        <begin position="324"/>
        <end position="348"/>
    </location>
</feature>
<evidence type="ECO:0000256" key="7">
    <source>
        <dbReference type="ARBA" id="ARBA00023065"/>
    </source>
</evidence>
<dbReference type="CDD" id="cd13131">
    <property type="entry name" value="MATE_NorM_like"/>
    <property type="match status" value="1"/>
</dbReference>
<feature type="transmembrane region" description="Helical" evidence="10">
    <location>
        <begin position="101"/>
        <end position="118"/>
    </location>
</feature>
<feature type="transmembrane region" description="Helical" evidence="10">
    <location>
        <begin position="138"/>
        <end position="155"/>
    </location>
</feature>
<feature type="transmembrane region" description="Helical" evidence="10">
    <location>
        <begin position="59"/>
        <end position="81"/>
    </location>
</feature>
<dbReference type="InterPro" id="IPR048279">
    <property type="entry name" value="MdtK-like"/>
</dbReference>
<keyword evidence="7" id="KW-0406">Ion transport</keyword>
<feature type="transmembrane region" description="Helical" evidence="10">
    <location>
        <begin position="201"/>
        <end position="221"/>
    </location>
</feature>
<feature type="transmembrane region" description="Helical" evidence="10">
    <location>
        <begin position="279"/>
        <end position="303"/>
    </location>
</feature>
<gene>
    <name evidence="11" type="ORF">OF122_07970</name>
</gene>
<dbReference type="NCBIfam" id="TIGR00797">
    <property type="entry name" value="matE"/>
    <property type="match status" value="1"/>
</dbReference>
<evidence type="ECO:0000256" key="4">
    <source>
        <dbReference type="ARBA" id="ARBA00022475"/>
    </source>
</evidence>
<dbReference type="RefSeq" id="WP_264227238.1">
    <property type="nucleotide sequence ID" value="NZ_CP107716.1"/>
</dbReference>
<keyword evidence="5 10" id="KW-0812">Transmembrane</keyword>
<feature type="transmembrane region" description="Helical" evidence="10">
    <location>
        <begin position="252"/>
        <end position="273"/>
    </location>
</feature>
<comment type="subcellular location">
    <subcellularLocation>
        <location evidence="1">Cell inner membrane</location>
        <topology evidence="1">Multi-pass membrane protein</topology>
    </subcellularLocation>
</comment>
<keyword evidence="3" id="KW-0050">Antiport</keyword>
<evidence type="ECO:0000256" key="9">
    <source>
        <dbReference type="ARBA" id="ARBA00031636"/>
    </source>
</evidence>
<reference evidence="11" key="1">
    <citation type="submission" date="2022-10" db="EMBL/GenBank/DDBJ databases">
        <title>YIM 151497 complete genome.</title>
        <authorList>
            <person name="Chen X."/>
        </authorList>
    </citation>
    <scope>NUCLEOTIDE SEQUENCE</scope>
    <source>
        <strain evidence="11">YIM 151497</strain>
    </source>
</reference>